<keyword evidence="1" id="KW-0812">Transmembrane</keyword>
<feature type="transmembrane region" description="Helical" evidence="1">
    <location>
        <begin position="566"/>
        <end position="592"/>
    </location>
</feature>
<sequence length="1201" mass="131901">MLGTIAAFEFRYQVRSPLFAVSAAALFLGAFVDMAVAKLLTIGGGNVLYNSPHSIIVSHLLVSLVFLFVGAAFVSNVIVRDDQTGFGPILRTTGISKASYLFGRFLGAFAVAALLLAAATAGQWLGTLMPFADPTMLGPHRLAAFAYGYGLFALPNALIICAILFALATATRSTAGTFVGVVLLLALYLVSQRLMEGQPQLAGLRVLADPLGLSAYMATSRYYTAAELNAGAIPITALMLQSRLLWVGLSIALLALTWHRFRFAERRLSRRRQRRLHRRGAPVVSSCEAGTGARFARLAEPRFDGRTARTQFVARAAMEARYILGSSLFLILLLVACVVTLANLLTASGWVGAALRPLTSVSVPIIGASFETLLVVIATYYGGELVWRERERRMHEIIDATALPAWSLMLPKVLGLALVLFSTLLVGAAVGMAVQLLWGGVDLAPGGYLLWYLLPGAVDALLIAALAVFVQALSPSKYAGWGVMVLYLALRFFGPSLGLEHPLFVYGSVPAVPLSDLAGAGLFWEAAWWFRLFWAATAVLLLVAAQRLWPRGAEARLMPRLRRMPARLAGPAGLAAAGAAALCVLSGAWIVYNTLVLNDFRTDADTQRYLAEYEKRFFRYARLPQPAVRRVELDVALYPEAIRAEVRGRYRLVNDTGSPIEQVHVRLVNRDLVLVELEFPAARLERDDAAFGYRIYRLDTPMQPGEARSLAFHTRREQVGFRAAGTETGLAPNGTDLDTFELTPRIGMSDVGLIESPAVRRALGLPDLQPLPRLDDVAATYLLPGGDVGWTTADITVSTTADQVPIAPGKPVSERVENGRRIVRFVSDTPIKNYFSIQSGRYAVRRQVHAGVEHAIYFHPAHPWNVDRMMTAMQASIDYYGQAFGPYQFDQARIVETPAYRSGAQAFANTIPLGETAGFAMDLEDPDAIDVVTMVTAHELAHQWWGHQVLGARMQGAGLLYETLAQYSALMVMKRLHGEDRIRRFLQFQLDRYLSGRRTQVIEEAPLVSVEISQKHVAYGKGALAMYLLQQRLGEDAVNRALKRFVDRYRFTTPPYPRSVDLVALLREEARTPEQQALITDLFERITLYDLKVTQPRAVQRADGRWDVTVPVEARKVHADGRGAEQDAPLDEAIELGLFTAEPGSRAFDGARVILIERQPVRSGSQVFRFVTDARPTHAGVDPYNAYIDRNARDNVAPVGP</sequence>
<feature type="transmembrane region" description="Helical" evidence="1">
    <location>
        <begin position="365"/>
        <end position="387"/>
    </location>
</feature>
<dbReference type="AlphaFoldDB" id="A0A160DY07"/>
<dbReference type="EMBL" id="CP015249">
    <property type="protein sequence ID" value="ANB18883.1"/>
    <property type="molecule type" value="Genomic_DNA"/>
</dbReference>
<keyword evidence="4" id="KW-1185">Reference proteome</keyword>
<feature type="transmembrane region" description="Helical" evidence="1">
    <location>
        <begin position="485"/>
        <end position="506"/>
    </location>
</feature>
<feature type="domain" description="Peptidase M1 membrane alanine aminopeptidase" evidence="2">
    <location>
        <begin position="872"/>
        <end position="1053"/>
    </location>
</feature>
<feature type="transmembrane region" description="Helical" evidence="1">
    <location>
        <begin position="322"/>
        <end position="345"/>
    </location>
</feature>
<dbReference type="SUPFAM" id="SSF55486">
    <property type="entry name" value="Metalloproteases ('zincins'), catalytic domain"/>
    <property type="match status" value="1"/>
</dbReference>
<dbReference type="RefSeq" id="WP_067648972.1">
    <property type="nucleotide sequence ID" value="NZ_CP015249.1"/>
</dbReference>
<organism evidence="3 4">
    <name type="scientific">Dokdonella koreensis DS-123</name>
    <dbReference type="NCBI Taxonomy" id="1300342"/>
    <lineage>
        <taxon>Bacteria</taxon>
        <taxon>Pseudomonadati</taxon>
        <taxon>Pseudomonadota</taxon>
        <taxon>Gammaproteobacteria</taxon>
        <taxon>Lysobacterales</taxon>
        <taxon>Rhodanobacteraceae</taxon>
        <taxon>Dokdonella</taxon>
    </lineage>
</organism>
<feature type="transmembrane region" description="Helical" evidence="1">
    <location>
        <begin position="145"/>
        <end position="167"/>
    </location>
</feature>
<feature type="transmembrane region" description="Helical" evidence="1">
    <location>
        <begin position="174"/>
        <end position="191"/>
    </location>
</feature>
<evidence type="ECO:0000256" key="1">
    <source>
        <dbReference type="SAM" id="Phobius"/>
    </source>
</evidence>
<feature type="transmembrane region" description="Helical" evidence="1">
    <location>
        <begin position="413"/>
        <end position="438"/>
    </location>
</feature>
<evidence type="ECO:0000259" key="2">
    <source>
        <dbReference type="Pfam" id="PF01433"/>
    </source>
</evidence>
<dbReference type="GO" id="GO:0008237">
    <property type="term" value="F:metallopeptidase activity"/>
    <property type="evidence" value="ECO:0007669"/>
    <property type="project" value="InterPro"/>
</dbReference>
<dbReference type="GO" id="GO:0008270">
    <property type="term" value="F:zinc ion binding"/>
    <property type="evidence" value="ECO:0007669"/>
    <property type="project" value="InterPro"/>
</dbReference>
<keyword evidence="3" id="KW-0378">Hydrolase</keyword>
<feature type="transmembrane region" description="Helical" evidence="1">
    <location>
        <begin position="100"/>
        <end position="125"/>
    </location>
</feature>
<evidence type="ECO:0000313" key="3">
    <source>
        <dbReference type="EMBL" id="ANB18883.1"/>
    </source>
</evidence>
<name>A0A160DY07_9GAMM</name>
<evidence type="ECO:0000313" key="4">
    <source>
        <dbReference type="Proteomes" id="UP000076830"/>
    </source>
</evidence>
<dbReference type="PATRIC" id="fig|1300342.3.peg.2817"/>
<dbReference type="InterPro" id="IPR014782">
    <property type="entry name" value="Peptidase_M1_dom"/>
</dbReference>
<dbReference type="Proteomes" id="UP000076830">
    <property type="component" value="Chromosome"/>
</dbReference>
<keyword evidence="1" id="KW-0472">Membrane</keyword>
<accession>A0A160DY07</accession>
<gene>
    <name evidence="3" type="ORF">I596_2890</name>
</gene>
<feature type="transmembrane region" description="Helical" evidence="1">
    <location>
        <begin position="56"/>
        <end position="79"/>
    </location>
</feature>
<dbReference type="InterPro" id="IPR027268">
    <property type="entry name" value="Peptidase_M4/M1_CTD_sf"/>
</dbReference>
<feature type="transmembrane region" description="Helical" evidence="1">
    <location>
        <begin position="18"/>
        <end position="36"/>
    </location>
</feature>
<keyword evidence="3" id="KW-0645">Protease</keyword>
<feature type="transmembrane region" description="Helical" evidence="1">
    <location>
        <begin position="526"/>
        <end position="545"/>
    </location>
</feature>
<dbReference type="Gene3D" id="1.10.390.10">
    <property type="entry name" value="Neutral Protease Domain 2"/>
    <property type="match status" value="1"/>
</dbReference>
<feature type="transmembrane region" description="Helical" evidence="1">
    <location>
        <begin position="244"/>
        <end position="261"/>
    </location>
</feature>
<dbReference type="OrthoDB" id="100605at2"/>
<proteinExistence type="predicted"/>
<protein>
    <submittedName>
        <fullName evidence="3">Aminopeptidase N</fullName>
    </submittedName>
</protein>
<reference evidence="3 4" key="1">
    <citation type="submission" date="2016-04" db="EMBL/GenBank/DDBJ databases">
        <title>Complete genome sequence of Dokdonella koreensis DS-123T.</title>
        <authorList>
            <person name="Kim J.F."/>
            <person name="Lee H."/>
            <person name="Kwak M.-J."/>
        </authorList>
    </citation>
    <scope>NUCLEOTIDE SEQUENCE [LARGE SCALE GENOMIC DNA]</scope>
    <source>
        <strain evidence="3 4">DS-123</strain>
    </source>
</reference>
<dbReference type="Pfam" id="PF01433">
    <property type="entry name" value="Peptidase_M1"/>
    <property type="match status" value="1"/>
</dbReference>
<dbReference type="GO" id="GO:0004177">
    <property type="term" value="F:aminopeptidase activity"/>
    <property type="evidence" value="ECO:0007669"/>
    <property type="project" value="UniProtKB-KW"/>
</dbReference>
<feature type="transmembrane region" description="Helical" evidence="1">
    <location>
        <begin position="450"/>
        <end position="473"/>
    </location>
</feature>
<keyword evidence="1" id="KW-1133">Transmembrane helix</keyword>
<dbReference type="KEGG" id="dko:I596_2890"/>
<keyword evidence="3" id="KW-0031">Aminopeptidase</keyword>
<dbReference type="STRING" id="1300342.I596_2890"/>